<evidence type="ECO:0000313" key="4">
    <source>
        <dbReference type="EMBL" id="MZR11872.1"/>
    </source>
</evidence>
<keyword evidence="5" id="KW-1185">Reference proteome</keyword>
<name>A0A845LYJ6_9RHOB</name>
<dbReference type="Proteomes" id="UP000467322">
    <property type="component" value="Unassembled WGS sequence"/>
</dbReference>
<dbReference type="InterPro" id="IPR018247">
    <property type="entry name" value="EF_Hand_1_Ca_BS"/>
</dbReference>
<feature type="compositionally biased region" description="Acidic residues" evidence="1">
    <location>
        <begin position="103"/>
        <end position="113"/>
    </location>
</feature>
<evidence type="ECO:0000256" key="2">
    <source>
        <dbReference type="SAM" id="SignalP"/>
    </source>
</evidence>
<accession>A0A845LYJ6</accession>
<dbReference type="EMBL" id="WTUX01000006">
    <property type="protein sequence ID" value="MZR11872.1"/>
    <property type="molecule type" value="Genomic_DNA"/>
</dbReference>
<dbReference type="AlphaFoldDB" id="A0A845LYJ6"/>
<feature type="domain" description="EF-hand" evidence="3">
    <location>
        <begin position="50"/>
        <end position="73"/>
    </location>
</feature>
<feature type="chain" id="PRO_5032553564" description="EF-hand domain-containing protein" evidence="2">
    <location>
        <begin position="44"/>
        <end position="113"/>
    </location>
</feature>
<comment type="caution">
    <text evidence="4">The sequence shown here is derived from an EMBL/GenBank/DDBJ whole genome shotgun (WGS) entry which is preliminary data.</text>
</comment>
<reference evidence="4 5" key="1">
    <citation type="submission" date="2019-12" db="EMBL/GenBank/DDBJ databases">
        <title>Maritimibacter sp. nov. sp. isolated from sea sand.</title>
        <authorList>
            <person name="Kim J."/>
            <person name="Jeong S.E."/>
            <person name="Jung H.S."/>
            <person name="Jeon C.O."/>
        </authorList>
    </citation>
    <scope>NUCLEOTIDE SEQUENCE [LARGE SCALE GENOMIC DNA]</scope>
    <source>
        <strain evidence="4 5">DP07</strain>
    </source>
</reference>
<evidence type="ECO:0000313" key="5">
    <source>
        <dbReference type="Proteomes" id="UP000467322"/>
    </source>
</evidence>
<dbReference type="PROSITE" id="PS00018">
    <property type="entry name" value="EF_HAND_1"/>
    <property type="match status" value="2"/>
</dbReference>
<feature type="region of interest" description="Disordered" evidence="1">
    <location>
        <begin position="93"/>
        <end position="113"/>
    </location>
</feature>
<dbReference type="PROSITE" id="PS50222">
    <property type="entry name" value="EF_HAND_2"/>
    <property type="match status" value="1"/>
</dbReference>
<dbReference type="InterPro" id="IPR011992">
    <property type="entry name" value="EF-hand-dom_pair"/>
</dbReference>
<organism evidence="4 5">
    <name type="scientific">Maritimibacter harenae</name>
    <dbReference type="NCBI Taxonomy" id="2606218"/>
    <lineage>
        <taxon>Bacteria</taxon>
        <taxon>Pseudomonadati</taxon>
        <taxon>Pseudomonadota</taxon>
        <taxon>Alphaproteobacteria</taxon>
        <taxon>Rhodobacterales</taxon>
        <taxon>Roseobacteraceae</taxon>
        <taxon>Maritimibacter</taxon>
    </lineage>
</organism>
<keyword evidence="2" id="KW-0732">Signal</keyword>
<sequence>MPLANRATCTHPMTGVQQRRQTHMKLATITMATVLTTASIAFAQEEVMPIDTDEDGMISAEELMAAFPDVNEDMFTAADMNGDGLLDPEEYASAQEDGLIPADEAEEAEESDT</sequence>
<proteinExistence type="predicted"/>
<dbReference type="InterPro" id="IPR002048">
    <property type="entry name" value="EF_hand_dom"/>
</dbReference>
<dbReference type="Gene3D" id="1.10.238.10">
    <property type="entry name" value="EF-hand"/>
    <property type="match status" value="1"/>
</dbReference>
<dbReference type="SUPFAM" id="SSF47473">
    <property type="entry name" value="EF-hand"/>
    <property type="match status" value="1"/>
</dbReference>
<evidence type="ECO:0000256" key="1">
    <source>
        <dbReference type="SAM" id="MobiDB-lite"/>
    </source>
</evidence>
<gene>
    <name evidence="4" type="ORF">GQE99_02430</name>
</gene>
<protein>
    <recommendedName>
        <fullName evidence="3">EF-hand domain-containing protein</fullName>
    </recommendedName>
</protein>
<evidence type="ECO:0000259" key="3">
    <source>
        <dbReference type="PROSITE" id="PS50222"/>
    </source>
</evidence>
<feature type="signal peptide" evidence="2">
    <location>
        <begin position="1"/>
        <end position="43"/>
    </location>
</feature>
<dbReference type="GO" id="GO:0005509">
    <property type="term" value="F:calcium ion binding"/>
    <property type="evidence" value="ECO:0007669"/>
    <property type="project" value="InterPro"/>
</dbReference>
<dbReference type="Pfam" id="PF13202">
    <property type="entry name" value="EF-hand_5"/>
    <property type="match status" value="2"/>
</dbReference>